<organism evidence="2 3">
    <name type="scientific">Trichormus variabilis N2B</name>
    <dbReference type="NCBI Taxonomy" id="2681315"/>
    <lineage>
        <taxon>Bacteria</taxon>
        <taxon>Bacillati</taxon>
        <taxon>Cyanobacteriota</taxon>
        <taxon>Cyanophyceae</taxon>
        <taxon>Nostocales</taxon>
        <taxon>Nostocaceae</taxon>
        <taxon>Trichormus</taxon>
    </lineage>
</organism>
<evidence type="ECO:0000256" key="1">
    <source>
        <dbReference type="SAM" id="Phobius"/>
    </source>
</evidence>
<comment type="caution">
    <text evidence="2">The sequence shown here is derived from an EMBL/GenBank/DDBJ whole genome shotgun (WGS) entry which is preliminary data.</text>
</comment>
<feature type="transmembrane region" description="Helical" evidence="1">
    <location>
        <begin position="118"/>
        <end position="139"/>
    </location>
</feature>
<dbReference type="GeneID" id="58726588"/>
<proteinExistence type="predicted"/>
<feature type="transmembrane region" description="Helical" evidence="1">
    <location>
        <begin position="62"/>
        <end position="85"/>
    </location>
</feature>
<reference evidence="2 3" key="1">
    <citation type="submission" date="2019-11" db="EMBL/GenBank/DDBJ databases">
        <title>Comparison of genomes from free-living endosymbiotic cyanobacteria isolated from Azolla.</title>
        <authorList>
            <person name="Thiel T."/>
            <person name="Pratte B."/>
        </authorList>
    </citation>
    <scope>NUCLEOTIDE SEQUENCE [LARGE SCALE GENOMIC DNA]</scope>
    <source>
        <strain evidence="2 3">N2B</strain>
    </source>
</reference>
<dbReference type="Proteomes" id="UP000570851">
    <property type="component" value="Unassembled WGS sequence"/>
</dbReference>
<keyword evidence="1" id="KW-0812">Transmembrane</keyword>
<dbReference type="EMBL" id="JACKZP010000075">
    <property type="protein sequence ID" value="MBC1303773.1"/>
    <property type="molecule type" value="Genomic_DNA"/>
</dbReference>
<protein>
    <submittedName>
        <fullName evidence="2">Uncharacterized protein</fullName>
    </submittedName>
</protein>
<dbReference type="RefSeq" id="WP_011320486.1">
    <property type="nucleotide sequence ID" value="NZ_JACKZP010000075.1"/>
</dbReference>
<evidence type="ECO:0000313" key="3">
    <source>
        <dbReference type="Proteomes" id="UP000570851"/>
    </source>
</evidence>
<keyword evidence="1" id="KW-1133">Transmembrane helix</keyword>
<gene>
    <name evidence="2" type="ORF">GNE12_17845</name>
</gene>
<accession>A0ABR6SC04</accession>
<keyword evidence="1" id="KW-0472">Membrane</keyword>
<evidence type="ECO:0000313" key="2">
    <source>
        <dbReference type="EMBL" id="MBC1303773.1"/>
    </source>
</evidence>
<keyword evidence="3" id="KW-1185">Reference proteome</keyword>
<sequence>MTKRNILNDRGQKSRWPNWLPYPSCWLKSFVLMLFVRVVTFVGENLVRFGYNFAKFISSPELFAIFIILALLSPIAVISFTHHYLHLLLGRFFAEIQAPEVGDVKGLVPTLMSWWEGLYGWVVIALSTLVAALLCTFILPIFNLSYTNPLEIYTQFERQIIVIFGIFWLITGALIYQIDYLVRHRLISVYSSNQKSS</sequence>
<feature type="transmembrane region" description="Helical" evidence="1">
    <location>
        <begin position="160"/>
        <end position="178"/>
    </location>
</feature>
<name>A0ABR6SC04_ANAVA</name>